<dbReference type="PROSITE" id="PS01195">
    <property type="entry name" value="PEPT_TRNA_HYDROL_1"/>
    <property type="match status" value="1"/>
</dbReference>
<comment type="function">
    <text evidence="7">Catalyzes the release of premature peptidyl moieties from peptidyl-tRNA molecules trapped in stalled 50S ribosomal subunits, and thus maintains levels of free tRNAs and 50S ribosomes.</text>
</comment>
<gene>
    <name evidence="7" type="primary">pth</name>
    <name evidence="10" type="ORF">FRD01_07080</name>
</gene>
<keyword evidence="3 7" id="KW-0378">Hydrolase</keyword>
<dbReference type="InterPro" id="IPR018171">
    <property type="entry name" value="Pept_tRNA_hydro_CS"/>
</dbReference>
<feature type="active site" description="Proton acceptor" evidence="7">
    <location>
        <position position="21"/>
    </location>
</feature>
<comment type="catalytic activity">
    <reaction evidence="7 8">
        <text>an N-acyl-L-alpha-aminoacyl-tRNA + H2O = an N-acyl-L-amino acid + a tRNA + H(+)</text>
        <dbReference type="Rhea" id="RHEA:54448"/>
        <dbReference type="Rhea" id="RHEA-COMP:10123"/>
        <dbReference type="Rhea" id="RHEA-COMP:13883"/>
        <dbReference type="ChEBI" id="CHEBI:15377"/>
        <dbReference type="ChEBI" id="CHEBI:15378"/>
        <dbReference type="ChEBI" id="CHEBI:59874"/>
        <dbReference type="ChEBI" id="CHEBI:78442"/>
        <dbReference type="ChEBI" id="CHEBI:138191"/>
        <dbReference type="EC" id="3.1.1.29"/>
    </reaction>
</comment>
<evidence type="ECO:0000313" key="10">
    <source>
        <dbReference type="EMBL" id="QED27008.1"/>
    </source>
</evidence>
<dbReference type="HAMAP" id="MF_00083">
    <property type="entry name" value="Pept_tRNA_hydro_bact"/>
    <property type="match status" value="1"/>
</dbReference>
<dbReference type="KEGG" id="bbae:FRD01_07080"/>
<feature type="binding site" evidence="7">
    <location>
        <position position="16"/>
    </location>
    <ligand>
        <name>tRNA</name>
        <dbReference type="ChEBI" id="CHEBI:17843"/>
    </ligand>
</feature>
<dbReference type="GO" id="GO:0004045">
    <property type="term" value="F:peptidyl-tRNA hydrolase activity"/>
    <property type="evidence" value="ECO:0007669"/>
    <property type="project" value="UniProtKB-UniRule"/>
</dbReference>
<proteinExistence type="inferred from homology"/>
<dbReference type="PANTHER" id="PTHR17224">
    <property type="entry name" value="PEPTIDYL-TRNA HYDROLASE"/>
    <property type="match status" value="1"/>
</dbReference>
<evidence type="ECO:0000256" key="5">
    <source>
        <dbReference type="ARBA" id="ARBA00038063"/>
    </source>
</evidence>
<dbReference type="EC" id="3.1.1.29" evidence="1 7"/>
<evidence type="ECO:0000256" key="3">
    <source>
        <dbReference type="ARBA" id="ARBA00022801"/>
    </source>
</evidence>
<feature type="binding site" evidence="7">
    <location>
        <position position="68"/>
    </location>
    <ligand>
        <name>tRNA</name>
        <dbReference type="ChEBI" id="CHEBI:17843"/>
    </ligand>
</feature>
<dbReference type="Proteomes" id="UP000321595">
    <property type="component" value="Chromosome"/>
</dbReference>
<evidence type="ECO:0000256" key="7">
    <source>
        <dbReference type="HAMAP-Rule" id="MF_00083"/>
    </source>
</evidence>
<feature type="site" description="Stabilizes the basic form of H active site to accept a proton" evidence="7">
    <location>
        <position position="93"/>
    </location>
</feature>
<dbReference type="FunFam" id="3.40.50.1470:FF:000001">
    <property type="entry name" value="Peptidyl-tRNA hydrolase"/>
    <property type="match status" value="1"/>
</dbReference>
<evidence type="ECO:0000256" key="1">
    <source>
        <dbReference type="ARBA" id="ARBA00013260"/>
    </source>
</evidence>
<evidence type="ECO:0000256" key="8">
    <source>
        <dbReference type="RuleBase" id="RU000673"/>
    </source>
</evidence>
<evidence type="ECO:0000256" key="9">
    <source>
        <dbReference type="RuleBase" id="RU004320"/>
    </source>
</evidence>
<feature type="binding site" evidence="7">
    <location>
        <position position="114"/>
    </location>
    <ligand>
        <name>tRNA</name>
        <dbReference type="ChEBI" id="CHEBI:17843"/>
    </ligand>
</feature>
<dbReference type="CDD" id="cd00462">
    <property type="entry name" value="PTH"/>
    <property type="match status" value="1"/>
</dbReference>
<protein>
    <recommendedName>
        <fullName evidence="6 7">Peptidyl-tRNA hydrolase</fullName>
        <shortName evidence="7">Pth</shortName>
        <ecNumber evidence="1 7">3.1.1.29</ecNumber>
    </recommendedName>
</protein>
<comment type="function">
    <text evidence="7">Hydrolyzes ribosome-free peptidyl-tRNAs (with 1 or more amino acids incorporated), which drop off the ribosome during protein synthesis, or as a result of ribosome stalling.</text>
</comment>
<dbReference type="SUPFAM" id="SSF53178">
    <property type="entry name" value="Peptidyl-tRNA hydrolase-like"/>
    <property type="match status" value="1"/>
</dbReference>
<dbReference type="GO" id="GO:0072344">
    <property type="term" value="P:rescue of stalled ribosome"/>
    <property type="evidence" value="ECO:0007669"/>
    <property type="project" value="UniProtKB-UniRule"/>
</dbReference>
<reference evidence="10 11" key="1">
    <citation type="submission" date="2019-08" db="EMBL/GenBank/DDBJ databases">
        <authorList>
            <person name="Liang Q."/>
        </authorList>
    </citation>
    <scope>NUCLEOTIDE SEQUENCE [LARGE SCALE GENOMIC DNA]</scope>
    <source>
        <strain evidence="10 11">V1718</strain>
    </source>
</reference>
<dbReference type="InterPro" id="IPR001328">
    <property type="entry name" value="Pept_tRNA_hydro"/>
</dbReference>
<feature type="binding site" evidence="7">
    <location>
        <position position="66"/>
    </location>
    <ligand>
        <name>tRNA</name>
        <dbReference type="ChEBI" id="CHEBI:17843"/>
    </ligand>
</feature>
<dbReference type="PROSITE" id="PS01196">
    <property type="entry name" value="PEPT_TRNA_HYDROL_2"/>
    <property type="match status" value="1"/>
</dbReference>
<evidence type="ECO:0000256" key="2">
    <source>
        <dbReference type="ARBA" id="ARBA00022555"/>
    </source>
</evidence>
<keyword evidence="4 7" id="KW-0694">RNA-binding</keyword>
<dbReference type="GO" id="GO:0006515">
    <property type="term" value="P:protein quality control for misfolded or incompletely synthesized proteins"/>
    <property type="evidence" value="ECO:0007669"/>
    <property type="project" value="UniProtKB-UniRule"/>
</dbReference>
<dbReference type="InterPro" id="IPR036416">
    <property type="entry name" value="Pept_tRNA_hydro_sf"/>
</dbReference>
<sequence>MSSYLLAGLGNPGPKYELTRHNIGFLVIDRFVDRLGIALTQQKFHGRYASGICRGEKVHLLQPQTFMNLSGKSVAAARSFFDIEMPNVIVVHDELDLPFGVVRIKIGGGHGGHNGLRDIIAQTGQNDFIRVRMGIGRPEKGSVTDWVLSPFPAADTDELLIELDTACDALEAILADGASAAQNQFNGR</sequence>
<comment type="subcellular location">
    <subcellularLocation>
        <location evidence="7">Cytoplasm</location>
    </subcellularLocation>
</comment>
<keyword evidence="2 7" id="KW-0820">tRNA-binding</keyword>
<dbReference type="NCBIfam" id="TIGR00447">
    <property type="entry name" value="pth"/>
    <property type="match status" value="1"/>
</dbReference>
<dbReference type="GO" id="GO:0000049">
    <property type="term" value="F:tRNA binding"/>
    <property type="evidence" value="ECO:0007669"/>
    <property type="project" value="UniProtKB-UniRule"/>
</dbReference>
<comment type="similarity">
    <text evidence="5 7 9">Belongs to the PTH family.</text>
</comment>
<dbReference type="Pfam" id="PF01195">
    <property type="entry name" value="Pept_tRNA_hydro"/>
    <property type="match status" value="1"/>
</dbReference>
<comment type="subunit">
    <text evidence="7">Monomer.</text>
</comment>
<name>A0A5B8XPX1_9DELT</name>
<keyword evidence="7" id="KW-0963">Cytoplasm</keyword>
<evidence type="ECO:0000313" key="11">
    <source>
        <dbReference type="Proteomes" id="UP000321595"/>
    </source>
</evidence>
<feature type="site" description="Discriminates between blocked and unblocked aminoacyl-tRNA" evidence="7">
    <location>
        <position position="11"/>
    </location>
</feature>
<keyword evidence="11" id="KW-1185">Reference proteome</keyword>
<evidence type="ECO:0000256" key="4">
    <source>
        <dbReference type="ARBA" id="ARBA00022884"/>
    </source>
</evidence>
<dbReference type="Gene3D" id="3.40.50.1470">
    <property type="entry name" value="Peptidyl-tRNA hydrolase"/>
    <property type="match status" value="1"/>
</dbReference>
<evidence type="ECO:0000256" key="6">
    <source>
        <dbReference type="ARBA" id="ARBA00050038"/>
    </source>
</evidence>
<dbReference type="AlphaFoldDB" id="A0A5B8XPX1"/>
<dbReference type="RefSeq" id="WP_146958693.1">
    <property type="nucleotide sequence ID" value="NZ_CP042467.1"/>
</dbReference>
<dbReference type="OrthoDB" id="9800507at2"/>
<accession>A0A5B8XPX1</accession>
<dbReference type="EMBL" id="CP042467">
    <property type="protein sequence ID" value="QED27008.1"/>
    <property type="molecule type" value="Genomic_DNA"/>
</dbReference>
<dbReference type="GO" id="GO:0005737">
    <property type="term" value="C:cytoplasm"/>
    <property type="evidence" value="ECO:0007669"/>
    <property type="project" value="UniProtKB-SubCell"/>
</dbReference>
<dbReference type="PANTHER" id="PTHR17224:SF1">
    <property type="entry name" value="PEPTIDYL-TRNA HYDROLASE"/>
    <property type="match status" value="1"/>
</dbReference>
<organism evidence="10 11">
    <name type="scientific">Microvenator marinus</name>
    <dbReference type="NCBI Taxonomy" id="2600177"/>
    <lineage>
        <taxon>Bacteria</taxon>
        <taxon>Deltaproteobacteria</taxon>
        <taxon>Bradymonadales</taxon>
        <taxon>Microvenatoraceae</taxon>
        <taxon>Microvenator</taxon>
    </lineage>
</organism>